<dbReference type="PANTHER" id="PTHR47870">
    <property type="entry name" value="CYTOCHROME C-TYPE BIOGENESIS PROTEIN CCMH"/>
    <property type="match status" value="1"/>
</dbReference>
<dbReference type="EMBL" id="MAAF01000019">
    <property type="protein sequence ID" value="OUR84426.1"/>
    <property type="molecule type" value="Genomic_DNA"/>
</dbReference>
<dbReference type="Pfam" id="PF23892">
    <property type="entry name" value="Ig_CycH"/>
    <property type="match status" value="1"/>
</dbReference>
<dbReference type="NCBIfam" id="TIGR03142">
    <property type="entry name" value="cytochro_ccmI"/>
    <property type="match status" value="1"/>
</dbReference>
<feature type="domain" description="Cytochrome c-type biogenesis protein H Ig-like" evidence="8">
    <location>
        <begin position="329"/>
        <end position="438"/>
    </location>
</feature>
<evidence type="ECO:0000259" key="8">
    <source>
        <dbReference type="Pfam" id="PF23892"/>
    </source>
</evidence>
<keyword evidence="7" id="KW-0472">Membrane</keyword>
<protein>
    <submittedName>
        <fullName evidence="10">C-type cytochrome biogenesis protein CcmI</fullName>
    </submittedName>
</protein>
<keyword evidence="4 5" id="KW-0802">TPR repeat</keyword>
<gene>
    <name evidence="10" type="ORF">A9Q75_02900</name>
</gene>
<feature type="transmembrane region" description="Helical" evidence="7">
    <location>
        <begin position="101"/>
        <end position="118"/>
    </location>
</feature>
<dbReference type="InterPro" id="IPR051263">
    <property type="entry name" value="C-type_cytochrome_biogenesis"/>
</dbReference>
<sequence>MEFLVIGLIFLILLLLIVWRPFFKQKTQDVRVDSSLRDETNIRLYHEHKKEIEKDYGEGGIDEENYQYLLAELDNTLLQDIETTSTEEKVTTTVTKPYSPFWPLGLSVFIIIFSIALYNKQGSYKILTELPAGHGQQEAKSQEDMLKQREIDAMAHIEKLQQHIESNPEDSEAWYNLGQTYVAVGGFDEAVIAFTRVIKIEGEHADLLGAIAQALYYKNDQKISAQVQKYIDKALALDINDPSTNILLGMHNFIGENYQSAITHWQRVIDSNNQGVNITALKEAVAEAKNRLGISASSSADQSASSSVDNPAPNPVDRAQAQLVAGPQLKVSVSLSDDIAKQLAKGEDRVVFIYAVPTNGQRMPLAAVKMKISDLPTVVVLNNSQAMSSENNLASVEKVHVYAIVSMQGGVGIKSGDFKAEALGIDVNRSETLELVVNNLVE</sequence>
<evidence type="ECO:0000256" key="1">
    <source>
        <dbReference type="ARBA" id="ARBA00004196"/>
    </source>
</evidence>
<comment type="caution">
    <text evidence="10">The sequence shown here is derived from an EMBL/GenBank/DDBJ whole genome shotgun (WGS) entry which is preliminary data.</text>
</comment>
<comment type="subcellular location">
    <subcellularLocation>
        <location evidence="1">Cell envelope</location>
    </subcellularLocation>
</comment>
<dbReference type="InterPro" id="IPR056412">
    <property type="entry name" value="Ig_CycH"/>
</dbReference>
<feature type="compositionally biased region" description="Low complexity" evidence="6">
    <location>
        <begin position="296"/>
        <end position="307"/>
    </location>
</feature>
<evidence type="ECO:0000256" key="5">
    <source>
        <dbReference type="PROSITE-ProRule" id="PRU00339"/>
    </source>
</evidence>
<dbReference type="Pfam" id="PF23914">
    <property type="entry name" value="TPR_CcmH_CycH"/>
    <property type="match status" value="1"/>
</dbReference>
<dbReference type="PROSITE" id="PS50005">
    <property type="entry name" value="TPR"/>
    <property type="match status" value="1"/>
</dbReference>
<proteinExistence type="predicted"/>
<accession>A0A1Y5ESJ3</accession>
<evidence type="ECO:0000256" key="6">
    <source>
        <dbReference type="SAM" id="MobiDB-lite"/>
    </source>
</evidence>
<keyword evidence="7" id="KW-1133">Transmembrane helix</keyword>
<evidence type="ECO:0000313" key="11">
    <source>
        <dbReference type="Proteomes" id="UP000243053"/>
    </source>
</evidence>
<evidence type="ECO:0000256" key="7">
    <source>
        <dbReference type="SAM" id="Phobius"/>
    </source>
</evidence>
<feature type="domain" description="Cytochrome c-type biogenesis protein H TPR" evidence="9">
    <location>
        <begin position="138"/>
        <end position="269"/>
    </location>
</feature>
<name>A0A1Y5ESJ3_COLPS</name>
<dbReference type="GO" id="GO:0017004">
    <property type="term" value="P:cytochrome complex assembly"/>
    <property type="evidence" value="ECO:0007669"/>
    <property type="project" value="UniProtKB-KW"/>
</dbReference>
<reference evidence="11" key="1">
    <citation type="journal article" date="2017" name="Proc. Natl. Acad. Sci. U.S.A.">
        <title>Simulation of Deepwater Horizon oil plume reveals substrate specialization within a complex community of hydrocarbon degraders.</title>
        <authorList>
            <person name="Hu P."/>
            <person name="Dubinsky E.A."/>
            <person name="Probst A.J."/>
            <person name="Wang J."/>
            <person name="Sieber C.M.K."/>
            <person name="Tom L.M."/>
            <person name="Gardinali P."/>
            <person name="Banfield J.F."/>
            <person name="Atlas R.M."/>
            <person name="Andersen G.L."/>
        </authorList>
    </citation>
    <scope>NUCLEOTIDE SEQUENCE [LARGE SCALE GENOMIC DNA]</scope>
</reference>
<dbReference type="AlphaFoldDB" id="A0A1Y5ESJ3"/>
<keyword evidence="3" id="KW-0201">Cytochrome c-type biogenesis</keyword>
<dbReference type="GO" id="GO:0030313">
    <property type="term" value="C:cell envelope"/>
    <property type="evidence" value="ECO:0007669"/>
    <property type="project" value="UniProtKB-SubCell"/>
</dbReference>
<dbReference type="InterPro" id="IPR011990">
    <property type="entry name" value="TPR-like_helical_dom_sf"/>
</dbReference>
<dbReference type="Gene3D" id="1.25.40.10">
    <property type="entry name" value="Tetratricopeptide repeat domain"/>
    <property type="match status" value="1"/>
</dbReference>
<feature type="repeat" description="TPR" evidence="5">
    <location>
        <begin position="171"/>
        <end position="204"/>
    </location>
</feature>
<dbReference type="GO" id="GO:0005886">
    <property type="term" value="C:plasma membrane"/>
    <property type="evidence" value="ECO:0007669"/>
    <property type="project" value="TreeGrafter"/>
</dbReference>
<dbReference type="InterPro" id="IPR056413">
    <property type="entry name" value="TPR_CcmH_CycH"/>
</dbReference>
<keyword evidence="2" id="KW-0677">Repeat</keyword>
<dbReference type="Proteomes" id="UP000243053">
    <property type="component" value="Unassembled WGS sequence"/>
</dbReference>
<evidence type="ECO:0000256" key="3">
    <source>
        <dbReference type="ARBA" id="ARBA00022748"/>
    </source>
</evidence>
<feature type="region of interest" description="Disordered" evidence="6">
    <location>
        <begin position="296"/>
        <end position="316"/>
    </location>
</feature>
<dbReference type="PANTHER" id="PTHR47870:SF4">
    <property type="entry name" value="CYTOCHROME C-TYPE BIOGENESIS PROTEIN CYCH"/>
    <property type="match status" value="1"/>
</dbReference>
<evidence type="ECO:0000259" key="9">
    <source>
        <dbReference type="Pfam" id="PF23914"/>
    </source>
</evidence>
<evidence type="ECO:0000256" key="2">
    <source>
        <dbReference type="ARBA" id="ARBA00022737"/>
    </source>
</evidence>
<dbReference type="SUPFAM" id="SSF48452">
    <property type="entry name" value="TPR-like"/>
    <property type="match status" value="1"/>
</dbReference>
<evidence type="ECO:0000256" key="4">
    <source>
        <dbReference type="ARBA" id="ARBA00022803"/>
    </source>
</evidence>
<dbReference type="InterPro" id="IPR017560">
    <property type="entry name" value="Cyt_c_biogenesis_CcmI"/>
</dbReference>
<keyword evidence="7" id="KW-0812">Transmembrane</keyword>
<evidence type="ECO:0000313" key="10">
    <source>
        <dbReference type="EMBL" id="OUR84426.1"/>
    </source>
</evidence>
<organism evidence="10 11">
    <name type="scientific">Colwellia psychrerythraea</name>
    <name type="common">Vibrio psychroerythus</name>
    <dbReference type="NCBI Taxonomy" id="28229"/>
    <lineage>
        <taxon>Bacteria</taxon>
        <taxon>Pseudomonadati</taxon>
        <taxon>Pseudomonadota</taxon>
        <taxon>Gammaproteobacteria</taxon>
        <taxon>Alteromonadales</taxon>
        <taxon>Colwelliaceae</taxon>
        <taxon>Colwellia</taxon>
    </lineage>
</organism>
<dbReference type="SMART" id="SM00028">
    <property type="entry name" value="TPR"/>
    <property type="match status" value="2"/>
</dbReference>
<dbReference type="InterPro" id="IPR019734">
    <property type="entry name" value="TPR_rpt"/>
</dbReference>